<sequence>IEKAMKEKLTFGGKLSTHNDLIFENLRLGKDGKVYLLDFEYAGLNIRDGLHYDLGIIFGGNLFQKNPIKLEIFKEILKKAKKIYKKDLDDYKIYCGALTNILVMFWWGVVKYFSSKTKAEKRYFRDYVLKRGKGIEEIYHYIKKRS</sequence>
<evidence type="ECO:0000256" key="1">
    <source>
        <dbReference type="SAM" id="Phobius"/>
    </source>
</evidence>
<evidence type="ECO:0008006" key="3">
    <source>
        <dbReference type="Google" id="ProtNLM"/>
    </source>
</evidence>
<dbReference type="AlphaFoldDB" id="X1KFD7"/>
<evidence type="ECO:0000313" key="2">
    <source>
        <dbReference type="EMBL" id="GAH92350.1"/>
    </source>
</evidence>
<dbReference type="SUPFAM" id="SSF56112">
    <property type="entry name" value="Protein kinase-like (PK-like)"/>
    <property type="match status" value="1"/>
</dbReference>
<comment type="caution">
    <text evidence="2">The sequence shown here is derived from an EMBL/GenBank/DDBJ whole genome shotgun (WGS) entry which is preliminary data.</text>
</comment>
<protein>
    <recommendedName>
        <fullName evidence="3">Aminoglycoside phosphotransferase domain-containing protein</fullName>
    </recommendedName>
</protein>
<gene>
    <name evidence="2" type="ORF">S03H2_68833</name>
</gene>
<reference evidence="2" key="1">
    <citation type="journal article" date="2014" name="Front. Microbiol.">
        <title>High frequency of phylogenetically diverse reductive dehalogenase-homologous genes in deep subseafloor sedimentary metagenomes.</title>
        <authorList>
            <person name="Kawai M."/>
            <person name="Futagami T."/>
            <person name="Toyoda A."/>
            <person name="Takaki Y."/>
            <person name="Nishi S."/>
            <person name="Hori S."/>
            <person name="Arai W."/>
            <person name="Tsubouchi T."/>
            <person name="Morono Y."/>
            <person name="Uchiyama I."/>
            <person name="Ito T."/>
            <person name="Fujiyama A."/>
            <person name="Inagaki F."/>
            <person name="Takami H."/>
        </authorList>
    </citation>
    <scope>NUCLEOTIDE SEQUENCE</scope>
    <source>
        <strain evidence="2">Expedition CK06-06</strain>
    </source>
</reference>
<proteinExistence type="predicted"/>
<keyword evidence="1" id="KW-1133">Transmembrane helix</keyword>
<feature type="non-terminal residue" evidence="2">
    <location>
        <position position="1"/>
    </location>
</feature>
<dbReference type="InterPro" id="IPR011009">
    <property type="entry name" value="Kinase-like_dom_sf"/>
</dbReference>
<keyword evidence="1" id="KW-0812">Transmembrane</keyword>
<name>X1KFD7_9ZZZZ</name>
<keyword evidence="1" id="KW-0472">Membrane</keyword>
<organism evidence="2">
    <name type="scientific">marine sediment metagenome</name>
    <dbReference type="NCBI Taxonomy" id="412755"/>
    <lineage>
        <taxon>unclassified sequences</taxon>
        <taxon>metagenomes</taxon>
        <taxon>ecological metagenomes</taxon>
    </lineage>
</organism>
<dbReference type="EMBL" id="BARU01045340">
    <property type="protein sequence ID" value="GAH92350.1"/>
    <property type="molecule type" value="Genomic_DNA"/>
</dbReference>
<accession>X1KFD7</accession>
<feature type="transmembrane region" description="Helical" evidence="1">
    <location>
        <begin position="91"/>
        <end position="109"/>
    </location>
</feature>
<dbReference type="Gene3D" id="3.90.1200.10">
    <property type="match status" value="1"/>
</dbReference>